<organism evidence="1 2">
    <name type="scientific">Mesorhabditis spiculigera</name>
    <dbReference type="NCBI Taxonomy" id="96644"/>
    <lineage>
        <taxon>Eukaryota</taxon>
        <taxon>Metazoa</taxon>
        <taxon>Ecdysozoa</taxon>
        <taxon>Nematoda</taxon>
        <taxon>Chromadorea</taxon>
        <taxon>Rhabditida</taxon>
        <taxon>Rhabditina</taxon>
        <taxon>Rhabditomorpha</taxon>
        <taxon>Rhabditoidea</taxon>
        <taxon>Rhabditidae</taxon>
        <taxon>Mesorhabditinae</taxon>
        <taxon>Mesorhabditis</taxon>
    </lineage>
</organism>
<comment type="caution">
    <text evidence="1">The sequence shown here is derived from an EMBL/GenBank/DDBJ whole genome shotgun (WGS) entry which is preliminary data.</text>
</comment>
<reference evidence="1" key="1">
    <citation type="submission" date="2023-06" db="EMBL/GenBank/DDBJ databases">
        <authorList>
            <person name="Delattre M."/>
        </authorList>
    </citation>
    <scope>NUCLEOTIDE SEQUENCE</scope>
    <source>
        <strain evidence="1">AF72</strain>
    </source>
</reference>
<name>A0AA36D6D0_9BILA</name>
<sequence length="168" mass="19103">MPGVDSEFQMTSQGDDDGLLLSLVKPGEHITLDLTASSVVDQHSQLTRRYHDKWTVTKEIDSAEAVCEFLNRLLIALPPHAVHFHCGPMTGQTALFYREHLDVMRSPMRVTHFQTSVDVLVPRLSDERRLSRQPYEPGYRPIDIIETLGTKIGINDRIEIYRCTTVSL</sequence>
<protein>
    <submittedName>
        <fullName evidence="1">Uncharacterized protein</fullName>
    </submittedName>
</protein>
<accession>A0AA36D6D0</accession>
<evidence type="ECO:0000313" key="2">
    <source>
        <dbReference type="Proteomes" id="UP001177023"/>
    </source>
</evidence>
<gene>
    <name evidence="1" type="ORF">MSPICULIGERA_LOCUS19718</name>
</gene>
<dbReference type="Proteomes" id="UP001177023">
    <property type="component" value="Unassembled WGS sequence"/>
</dbReference>
<evidence type="ECO:0000313" key="1">
    <source>
        <dbReference type="EMBL" id="CAJ0581561.1"/>
    </source>
</evidence>
<proteinExistence type="predicted"/>
<keyword evidence="2" id="KW-1185">Reference proteome</keyword>
<dbReference type="AlphaFoldDB" id="A0AA36D6D0"/>
<dbReference type="EMBL" id="CATQJA010002663">
    <property type="protein sequence ID" value="CAJ0581561.1"/>
    <property type="molecule type" value="Genomic_DNA"/>
</dbReference>
<feature type="non-terminal residue" evidence="1">
    <location>
        <position position="168"/>
    </location>
</feature>